<accession>A0A8B6F3B4</accession>
<dbReference type="EMBL" id="UYJE01006087">
    <property type="protein sequence ID" value="VDI42939.1"/>
    <property type="molecule type" value="Genomic_DNA"/>
</dbReference>
<protein>
    <submittedName>
        <fullName evidence="2">Uncharacterized protein</fullName>
    </submittedName>
</protein>
<keyword evidence="3" id="KW-1185">Reference proteome</keyword>
<evidence type="ECO:0000313" key="2">
    <source>
        <dbReference type="EMBL" id="VDI42939.1"/>
    </source>
</evidence>
<feature type="compositionally biased region" description="Polar residues" evidence="1">
    <location>
        <begin position="21"/>
        <end position="36"/>
    </location>
</feature>
<proteinExistence type="predicted"/>
<gene>
    <name evidence="2" type="ORF">MGAL_10B018878</name>
</gene>
<reference evidence="2" key="1">
    <citation type="submission" date="2018-11" db="EMBL/GenBank/DDBJ databases">
        <authorList>
            <person name="Alioto T."/>
            <person name="Alioto T."/>
        </authorList>
    </citation>
    <scope>NUCLEOTIDE SEQUENCE</scope>
</reference>
<comment type="caution">
    <text evidence="2">The sequence shown here is derived from an EMBL/GenBank/DDBJ whole genome shotgun (WGS) entry which is preliminary data.</text>
</comment>
<evidence type="ECO:0000256" key="1">
    <source>
        <dbReference type="SAM" id="MobiDB-lite"/>
    </source>
</evidence>
<dbReference type="AlphaFoldDB" id="A0A8B6F3B4"/>
<name>A0A8B6F3B4_MYTGA</name>
<organism evidence="2 3">
    <name type="scientific">Mytilus galloprovincialis</name>
    <name type="common">Mediterranean mussel</name>
    <dbReference type="NCBI Taxonomy" id="29158"/>
    <lineage>
        <taxon>Eukaryota</taxon>
        <taxon>Metazoa</taxon>
        <taxon>Spiralia</taxon>
        <taxon>Lophotrochozoa</taxon>
        <taxon>Mollusca</taxon>
        <taxon>Bivalvia</taxon>
        <taxon>Autobranchia</taxon>
        <taxon>Pteriomorphia</taxon>
        <taxon>Mytilida</taxon>
        <taxon>Mytiloidea</taxon>
        <taxon>Mytilidae</taxon>
        <taxon>Mytilinae</taxon>
        <taxon>Mytilus</taxon>
    </lineage>
</organism>
<evidence type="ECO:0000313" key="3">
    <source>
        <dbReference type="Proteomes" id="UP000596742"/>
    </source>
</evidence>
<dbReference type="Proteomes" id="UP000596742">
    <property type="component" value="Unassembled WGS sequence"/>
</dbReference>
<sequence length="117" mass="13436">MSHPAAIFQRALEAEIESLTKRSNWSSTPNVSTADPNPTPQKTERVTLKQQTALMAIPSTSQTRTLSKSRTIQKFYRESTVQEVCPLQMLKLNPFQRAFIKYFLHTHPNEQLHEVLI</sequence>
<feature type="region of interest" description="Disordered" evidence="1">
    <location>
        <begin position="20"/>
        <end position="44"/>
    </location>
</feature>